<dbReference type="InParanoid" id="L0HC18"/>
<accession>L0HC18</accession>
<evidence type="ECO:0000313" key="1">
    <source>
        <dbReference type="EMBL" id="AGB02272.1"/>
    </source>
</evidence>
<dbReference type="eggNOG" id="arCOG02305">
    <property type="taxonomic scope" value="Archaea"/>
</dbReference>
<dbReference type="Gene3D" id="3.30.70.120">
    <property type="match status" value="1"/>
</dbReference>
<dbReference type="InterPro" id="IPR002187">
    <property type="entry name" value="N-reg_PII"/>
</dbReference>
<dbReference type="Pfam" id="PF00543">
    <property type="entry name" value="P-II"/>
    <property type="match status" value="1"/>
</dbReference>
<dbReference type="AlphaFoldDB" id="L0HC18"/>
<dbReference type="HOGENOM" id="CLU_2010099_0_0_2"/>
<dbReference type="GeneID" id="14310542"/>
<dbReference type="RefSeq" id="WP_015285235.1">
    <property type="nucleotide sequence ID" value="NC_019943.1"/>
</dbReference>
<dbReference type="STRING" id="593750.Metfor_1229"/>
<dbReference type="InterPro" id="IPR015867">
    <property type="entry name" value="N-reg_PII/ATP_PRibTrfase_C"/>
</dbReference>
<gene>
    <name evidence="1" type="ordered locus">Metfor_1229</name>
</gene>
<dbReference type="KEGG" id="mfo:Metfor_1229"/>
<reference evidence="1 2" key="2">
    <citation type="journal article" date="2014" name="Genome Announc.">
        <title>Complete Genome Sequence of Methanoregula formicica SMSPT, a Mesophilic Hydrogenotrophic Methanogen Isolated from a Methanogenic Upflow Anaerobic Sludge Blanket Reactor.</title>
        <authorList>
            <person name="Yamamoto K."/>
            <person name="Tamaki H."/>
            <person name="Cadillo-Quiroz H."/>
            <person name="Imachi H."/>
            <person name="Kyrpides N."/>
            <person name="Woyke T."/>
            <person name="Goodwin L."/>
            <person name="Zinder S.H."/>
            <person name="Kamagata Y."/>
            <person name="Liu W.T."/>
        </authorList>
    </citation>
    <scope>NUCLEOTIDE SEQUENCE [LARGE SCALE GENOMIC DNA]</scope>
    <source>
        <strain evidence="2">DSM 22288 / NBRC 105244 / SMSP</strain>
    </source>
</reference>
<dbReference type="PROSITE" id="PS51343">
    <property type="entry name" value="PII_GLNB_DOM"/>
    <property type="match status" value="1"/>
</dbReference>
<proteinExistence type="predicted"/>
<dbReference type="GO" id="GO:0006808">
    <property type="term" value="P:regulation of nitrogen utilization"/>
    <property type="evidence" value="ECO:0007669"/>
    <property type="project" value="InterPro"/>
</dbReference>
<evidence type="ECO:0000313" key="2">
    <source>
        <dbReference type="Proteomes" id="UP000010824"/>
    </source>
</evidence>
<sequence length="123" mass="13641">MKTLKLVRALFPPDKITIITAALEENGFFRMLFTPVEGTAKRHSSSFFACRSFRDSNLLPWIQLEMVVDYSRTDELISTLMDTCQARGIDIHIHILPVEKAIFPGNGEIPDDSLAGGSSGITV</sequence>
<dbReference type="InterPro" id="IPR011322">
    <property type="entry name" value="N-reg_PII-like_a/b"/>
</dbReference>
<dbReference type="Proteomes" id="UP000010824">
    <property type="component" value="Chromosome"/>
</dbReference>
<dbReference type="GO" id="GO:0030234">
    <property type="term" value="F:enzyme regulator activity"/>
    <property type="evidence" value="ECO:0007669"/>
    <property type="project" value="InterPro"/>
</dbReference>
<organism evidence="1 2">
    <name type="scientific">Methanoregula formicica (strain DSM 22288 / NBRC 105244 / SMSP)</name>
    <dbReference type="NCBI Taxonomy" id="593750"/>
    <lineage>
        <taxon>Archaea</taxon>
        <taxon>Methanobacteriati</taxon>
        <taxon>Methanobacteriota</taxon>
        <taxon>Stenosarchaea group</taxon>
        <taxon>Methanomicrobia</taxon>
        <taxon>Methanomicrobiales</taxon>
        <taxon>Methanoregulaceae</taxon>
        <taxon>Methanoregula</taxon>
    </lineage>
</organism>
<dbReference type="EMBL" id="CP003167">
    <property type="protein sequence ID" value="AGB02272.1"/>
    <property type="molecule type" value="Genomic_DNA"/>
</dbReference>
<reference evidence="2" key="1">
    <citation type="submission" date="2011-12" db="EMBL/GenBank/DDBJ databases">
        <title>Complete sequence of Methanoregula formicicum SMSP.</title>
        <authorList>
            <person name="Lucas S."/>
            <person name="Han J."/>
            <person name="Lapidus A."/>
            <person name="Cheng J.-F."/>
            <person name="Goodwin L."/>
            <person name="Pitluck S."/>
            <person name="Peters L."/>
            <person name="Ovchinnikova G."/>
            <person name="Teshima H."/>
            <person name="Detter J.C."/>
            <person name="Han C."/>
            <person name="Tapia R."/>
            <person name="Land M."/>
            <person name="Hauser L."/>
            <person name="Kyrpides N."/>
            <person name="Ivanova N."/>
            <person name="Pagani I."/>
            <person name="Imachi H."/>
            <person name="Tamaki H."/>
            <person name="Sekiguchi Y."/>
            <person name="Kamagata Y."/>
            <person name="Cadillo-Quiroz H."/>
            <person name="Zinder S."/>
            <person name="Liu W.-T."/>
            <person name="Woyke T."/>
        </authorList>
    </citation>
    <scope>NUCLEOTIDE SEQUENCE [LARGE SCALE GENOMIC DNA]</scope>
    <source>
        <strain evidence="2">DSM 22288 / NBRC 105244 / SMSP</strain>
    </source>
</reference>
<dbReference type="SUPFAM" id="SSF54913">
    <property type="entry name" value="GlnB-like"/>
    <property type="match status" value="1"/>
</dbReference>
<protein>
    <submittedName>
        <fullName evidence="1">Nitrogen regulatory protein PII</fullName>
    </submittedName>
</protein>
<keyword evidence="2" id="KW-1185">Reference proteome</keyword>
<name>L0HC18_METFS</name>
<dbReference type="SMART" id="SM00938">
    <property type="entry name" value="P-II"/>
    <property type="match status" value="1"/>
</dbReference>